<dbReference type="OrthoDB" id="542013at2759"/>
<dbReference type="PANTHER" id="PTHR43157:SF31">
    <property type="entry name" value="PHOSPHATIDYLINOSITOL-GLYCAN BIOSYNTHESIS CLASS F PROTEIN"/>
    <property type="match status" value="1"/>
</dbReference>
<dbReference type="EMBL" id="MU157875">
    <property type="protein sequence ID" value="KAF9526083.1"/>
    <property type="molecule type" value="Genomic_DNA"/>
</dbReference>
<protein>
    <submittedName>
        <fullName evidence="2">Uncharacterized protein</fullName>
    </submittedName>
</protein>
<comment type="caution">
    <text evidence="2">The sequence shown here is derived from an EMBL/GenBank/DDBJ whole genome shotgun (WGS) entry which is preliminary data.</text>
</comment>
<dbReference type="Gene3D" id="3.40.50.720">
    <property type="entry name" value="NAD(P)-binding Rossmann-like Domain"/>
    <property type="match status" value="1"/>
</dbReference>
<dbReference type="Pfam" id="PF00106">
    <property type="entry name" value="adh_short"/>
    <property type="match status" value="1"/>
</dbReference>
<sequence>MKYTLSTFLVGQLWPMPPVLRKDLSEKTAIVIGSNTGIGYETAKHFASMGVTRLVLAVRNREKGEAARKQLEEETGFRNAEVGIVDLTSFESVGNFVKEFEKNLDARLDILVLNAAIFPQLHNSRTKDGWETSHQTNHLSTSLLALLFLPLLSSTAKKYDTTPRVVVLTSGTHYRIQFDKNLIESENPLRHFDSKDYFDPQNAGAAAQQGRYNETKLLNVFFARALAARTPASHTYPTFITTAVNPGLSYSAGLNPDTDSRILKVAVSVLRFIFARSQEQAARQAVWGALADEAGINGSYITETTITESSDYVIGDEGVLAEEKLWNNLVDELSKINLKVQEIVDRYLTIPVPH</sequence>
<evidence type="ECO:0000313" key="3">
    <source>
        <dbReference type="Proteomes" id="UP000807306"/>
    </source>
</evidence>
<organism evidence="2 3">
    <name type="scientific">Crepidotus variabilis</name>
    <dbReference type="NCBI Taxonomy" id="179855"/>
    <lineage>
        <taxon>Eukaryota</taxon>
        <taxon>Fungi</taxon>
        <taxon>Dikarya</taxon>
        <taxon>Basidiomycota</taxon>
        <taxon>Agaricomycotina</taxon>
        <taxon>Agaricomycetes</taxon>
        <taxon>Agaricomycetidae</taxon>
        <taxon>Agaricales</taxon>
        <taxon>Agaricineae</taxon>
        <taxon>Crepidotaceae</taxon>
        <taxon>Crepidotus</taxon>
    </lineage>
</organism>
<dbReference type="Proteomes" id="UP000807306">
    <property type="component" value="Unassembled WGS sequence"/>
</dbReference>
<gene>
    <name evidence="2" type="ORF">CPB83DRAFT_858313</name>
</gene>
<dbReference type="PANTHER" id="PTHR43157">
    <property type="entry name" value="PHOSPHATIDYLINOSITOL-GLYCAN BIOSYNTHESIS CLASS F PROTEIN-RELATED"/>
    <property type="match status" value="1"/>
</dbReference>
<reference evidence="2" key="1">
    <citation type="submission" date="2020-11" db="EMBL/GenBank/DDBJ databases">
        <authorList>
            <consortium name="DOE Joint Genome Institute"/>
            <person name="Ahrendt S."/>
            <person name="Riley R."/>
            <person name="Andreopoulos W."/>
            <person name="Labutti K."/>
            <person name="Pangilinan J."/>
            <person name="Ruiz-Duenas F.J."/>
            <person name="Barrasa J.M."/>
            <person name="Sanchez-Garcia M."/>
            <person name="Camarero S."/>
            <person name="Miyauchi S."/>
            <person name="Serrano A."/>
            <person name="Linde D."/>
            <person name="Babiker R."/>
            <person name="Drula E."/>
            <person name="Ayuso-Fernandez I."/>
            <person name="Pacheco R."/>
            <person name="Padilla G."/>
            <person name="Ferreira P."/>
            <person name="Barriuso J."/>
            <person name="Kellner H."/>
            <person name="Castanera R."/>
            <person name="Alfaro M."/>
            <person name="Ramirez L."/>
            <person name="Pisabarro A.G."/>
            <person name="Kuo A."/>
            <person name="Tritt A."/>
            <person name="Lipzen A."/>
            <person name="He G."/>
            <person name="Yan M."/>
            <person name="Ng V."/>
            <person name="Cullen D."/>
            <person name="Martin F."/>
            <person name="Rosso M.-N."/>
            <person name="Henrissat B."/>
            <person name="Hibbett D."/>
            <person name="Martinez A.T."/>
            <person name="Grigoriev I.V."/>
        </authorList>
    </citation>
    <scope>NUCLEOTIDE SEQUENCE</scope>
    <source>
        <strain evidence="2">CBS 506.95</strain>
    </source>
</reference>
<proteinExistence type="predicted"/>
<keyword evidence="1" id="KW-0560">Oxidoreductase</keyword>
<accession>A0A9P6JMR6</accession>
<dbReference type="GO" id="GO:0016491">
    <property type="term" value="F:oxidoreductase activity"/>
    <property type="evidence" value="ECO:0007669"/>
    <property type="project" value="UniProtKB-KW"/>
</dbReference>
<evidence type="ECO:0000256" key="1">
    <source>
        <dbReference type="ARBA" id="ARBA00023002"/>
    </source>
</evidence>
<dbReference type="SUPFAM" id="SSF51735">
    <property type="entry name" value="NAD(P)-binding Rossmann-fold domains"/>
    <property type="match status" value="1"/>
</dbReference>
<keyword evidence="3" id="KW-1185">Reference proteome</keyword>
<name>A0A9P6JMR6_9AGAR</name>
<evidence type="ECO:0000313" key="2">
    <source>
        <dbReference type="EMBL" id="KAF9526083.1"/>
    </source>
</evidence>
<dbReference type="AlphaFoldDB" id="A0A9P6JMR6"/>
<dbReference type="InterPro" id="IPR002347">
    <property type="entry name" value="SDR_fam"/>
</dbReference>
<dbReference type="InterPro" id="IPR036291">
    <property type="entry name" value="NAD(P)-bd_dom_sf"/>
</dbReference>